<proteinExistence type="predicted"/>
<feature type="transmembrane region" description="Helical" evidence="1">
    <location>
        <begin position="55"/>
        <end position="73"/>
    </location>
</feature>
<dbReference type="OrthoDB" id="502646at2"/>
<dbReference type="EMBL" id="BHXQ01000001">
    <property type="protein sequence ID" value="GCC50598.1"/>
    <property type="molecule type" value="Genomic_DNA"/>
</dbReference>
<dbReference type="Pfam" id="PF13692">
    <property type="entry name" value="Glyco_trans_1_4"/>
    <property type="match status" value="1"/>
</dbReference>
<evidence type="ECO:0000313" key="3">
    <source>
        <dbReference type="Proteomes" id="UP000288227"/>
    </source>
</evidence>
<keyword evidence="1" id="KW-1133">Transmembrane helix</keyword>
<gene>
    <name evidence="2" type="ORF">SanaruYs_08130</name>
</gene>
<accession>A0A401U6P1</accession>
<keyword evidence="3" id="KW-1185">Reference proteome</keyword>
<organism evidence="2 3">
    <name type="scientific">Chryseotalea sanaruensis</name>
    <dbReference type="NCBI Taxonomy" id="2482724"/>
    <lineage>
        <taxon>Bacteria</taxon>
        <taxon>Pseudomonadati</taxon>
        <taxon>Bacteroidota</taxon>
        <taxon>Cytophagia</taxon>
        <taxon>Cytophagales</taxon>
        <taxon>Chryseotaleaceae</taxon>
        <taxon>Chryseotalea</taxon>
    </lineage>
</organism>
<dbReference type="Gene3D" id="3.40.50.2000">
    <property type="entry name" value="Glycogen Phosphorylase B"/>
    <property type="match status" value="2"/>
</dbReference>
<sequence>MKIVINTAHQRFGGAVQVALSFIHECRHFPEHEYHVFVGEGISKSLDKSVFPKNFFFYDFSFGVIGLLTIPFIQKTLRKYERQICPDCMISTSGPTYYRSLAPQIIGFNLPLYIYPESPYVKQIAGIKRLKFEVKKFLHYYFFKRDASAYVVQTDDVNQRVQSALGSSKVFTVSNTYSDYYINPEKFTLKLDKEAKHVFRLLTLSAYYPHKNIEIIPNVIEELLALGIHDFQFVVTLDTASFNKIKREKFKKYLINVGPVPPAECPVLYHECDAMFLPTLAECFSASYPEAMIMKKPIITTDLGFARSICGDAALYFNPMDAKEAASKIMQCIQSKNMRDSLIQCGLQQLKNFDSPQKRAEKYLALCAQFSIVN</sequence>
<keyword evidence="1" id="KW-0472">Membrane</keyword>
<dbReference type="Proteomes" id="UP000288227">
    <property type="component" value="Unassembled WGS sequence"/>
</dbReference>
<dbReference type="PANTHER" id="PTHR46401:SF8">
    <property type="entry name" value="BLL6006 PROTEIN"/>
    <property type="match status" value="1"/>
</dbReference>
<evidence type="ECO:0000313" key="2">
    <source>
        <dbReference type="EMBL" id="GCC50598.1"/>
    </source>
</evidence>
<dbReference type="AlphaFoldDB" id="A0A401U6P1"/>
<keyword evidence="2" id="KW-0808">Transferase</keyword>
<dbReference type="GO" id="GO:0016757">
    <property type="term" value="F:glycosyltransferase activity"/>
    <property type="evidence" value="ECO:0007669"/>
    <property type="project" value="TreeGrafter"/>
</dbReference>
<name>A0A401U6P1_9BACT</name>
<evidence type="ECO:0000256" key="1">
    <source>
        <dbReference type="SAM" id="Phobius"/>
    </source>
</evidence>
<dbReference type="SUPFAM" id="SSF53756">
    <property type="entry name" value="UDP-Glycosyltransferase/glycogen phosphorylase"/>
    <property type="match status" value="1"/>
</dbReference>
<reference evidence="2 3" key="1">
    <citation type="submission" date="2018-11" db="EMBL/GenBank/DDBJ databases">
        <title>Chryseotalea sanarue gen. nov., sp., nov., a member of the family Cytophagaceae, isolated from a brackish lake in Hamamatsu Japan.</title>
        <authorList>
            <person name="Maejima Y."/>
            <person name="Iino T."/>
            <person name="Muraguchi Y."/>
            <person name="Fukuda K."/>
            <person name="Ohkuma M."/>
            <person name="Moriuchi R."/>
            <person name="Dohra H."/>
            <person name="Kimbara K."/>
            <person name="Shintani M."/>
        </authorList>
    </citation>
    <scope>NUCLEOTIDE SEQUENCE [LARGE SCALE GENOMIC DNA]</scope>
    <source>
        <strain evidence="2 3">Ys</strain>
    </source>
</reference>
<comment type="caution">
    <text evidence="2">The sequence shown here is derived from an EMBL/GenBank/DDBJ whole genome shotgun (WGS) entry which is preliminary data.</text>
</comment>
<dbReference type="RefSeq" id="WP_127121213.1">
    <property type="nucleotide sequence ID" value="NZ_BHXQ01000001.1"/>
</dbReference>
<dbReference type="PANTHER" id="PTHR46401">
    <property type="entry name" value="GLYCOSYLTRANSFERASE WBBK-RELATED"/>
    <property type="match status" value="1"/>
</dbReference>
<keyword evidence="1" id="KW-0812">Transmembrane</keyword>
<protein>
    <submittedName>
        <fullName evidence="2">Glycosyltransferase family 1 protein</fullName>
    </submittedName>
</protein>